<sequence length="101" mass="10398">VLAEVPGTWESATVKGTLLQEGCGAAVGYPGIVLGELGGEIHGLIFSSEDLSAHWPRLDEFEGGGYERVVTSAELGDGTVVNVHIYALKGNNSAQSPTGVS</sequence>
<dbReference type="InterPro" id="IPR036568">
    <property type="entry name" value="GGCT-like_sf"/>
</dbReference>
<protein>
    <recommendedName>
        <fullName evidence="1">Gamma-glutamylcyclotransferase AIG2-like domain-containing protein</fullName>
    </recommendedName>
</protein>
<evidence type="ECO:0000313" key="2">
    <source>
        <dbReference type="EMBL" id="SVA60406.1"/>
    </source>
</evidence>
<dbReference type="SUPFAM" id="SSF110857">
    <property type="entry name" value="Gamma-glutamyl cyclotransferase-like"/>
    <property type="match status" value="1"/>
</dbReference>
<dbReference type="AlphaFoldDB" id="A0A381X6N4"/>
<accession>A0A381X6N4</accession>
<dbReference type="EMBL" id="UINC01014104">
    <property type="protein sequence ID" value="SVA60406.1"/>
    <property type="molecule type" value="Genomic_DNA"/>
</dbReference>
<feature type="non-terminal residue" evidence="2">
    <location>
        <position position="1"/>
    </location>
</feature>
<dbReference type="Gene3D" id="3.10.490.10">
    <property type="entry name" value="Gamma-glutamyl cyclotransferase-like"/>
    <property type="match status" value="1"/>
</dbReference>
<proteinExistence type="predicted"/>
<reference evidence="2" key="1">
    <citation type="submission" date="2018-05" db="EMBL/GenBank/DDBJ databases">
        <authorList>
            <person name="Lanie J.A."/>
            <person name="Ng W.-L."/>
            <person name="Kazmierczak K.M."/>
            <person name="Andrzejewski T.M."/>
            <person name="Davidsen T.M."/>
            <person name="Wayne K.J."/>
            <person name="Tettelin H."/>
            <person name="Glass J.I."/>
            <person name="Rusch D."/>
            <person name="Podicherti R."/>
            <person name="Tsui H.-C.T."/>
            <person name="Winkler M.E."/>
        </authorList>
    </citation>
    <scope>NUCLEOTIDE SEQUENCE</scope>
</reference>
<evidence type="ECO:0000259" key="1">
    <source>
        <dbReference type="Pfam" id="PF06094"/>
    </source>
</evidence>
<feature type="domain" description="Gamma-glutamylcyclotransferase AIG2-like" evidence="1">
    <location>
        <begin position="10"/>
        <end position="92"/>
    </location>
</feature>
<name>A0A381X6N4_9ZZZZ</name>
<dbReference type="InterPro" id="IPR013024">
    <property type="entry name" value="GGCT-like"/>
</dbReference>
<gene>
    <name evidence="2" type="ORF">METZ01_LOCUS113260</name>
</gene>
<dbReference type="CDD" id="cd06661">
    <property type="entry name" value="GGCT_like"/>
    <property type="match status" value="1"/>
</dbReference>
<organism evidence="2">
    <name type="scientific">marine metagenome</name>
    <dbReference type="NCBI Taxonomy" id="408172"/>
    <lineage>
        <taxon>unclassified sequences</taxon>
        <taxon>metagenomes</taxon>
        <taxon>ecological metagenomes</taxon>
    </lineage>
</organism>
<dbReference type="Pfam" id="PF06094">
    <property type="entry name" value="GGACT"/>
    <property type="match status" value="1"/>
</dbReference>
<dbReference type="InterPro" id="IPR009288">
    <property type="entry name" value="AIG2-like_dom"/>
</dbReference>